<feature type="transmembrane region" description="Helical" evidence="7">
    <location>
        <begin position="31"/>
        <end position="57"/>
    </location>
</feature>
<protein>
    <submittedName>
        <fullName evidence="9">Major facilitator superfamily MFS_1</fullName>
    </submittedName>
</protein>
<gene>
    <name evidence="9" type="ORF">Cflav_PD5909</name>
</gene>
<dbReference type="InterPro" id="IPR036259">
    <property type="entry name" value="MFS_trans_sf"/>
</dbReference>
<feature type="domain" description="Major facilitator superfamily (MFS) profile" evidence="8">
    <location>
        <begin position="30"/>
        <end position="415"/>
    </location>
</feature>
<comment type="subcellular location">
    <subcellularLocation>
        <location evidence="1">Cell membrane</location>
        <topology evidence="1">Multi-pass membrane protein</topology>
    </subcellularLocation>
</comment>
<dbReference type="GO" id="GO:0022857">
    <property type="term" value="F:transmembrane transporter activity"/>
    <property type="evidence" value="ECO:0007669"/>
    <property type="project" value="InterPro"/>
</dbReference>
<dbReference type="InterPro" id="IPR010290">
    <property type="entry name" value="TM_effector"/>
</dbReference>
<keyword evidence="5 7" id="KW-1133">Transmembrane helix</keyword>
<reference evidence="9 10" key="1">
    <citation type="journal article" date="2011" name="J. Bacteriol.">
        <title>Genome sequence of 'Pedosphaera parvula' Ellin514, an aerobic Verrucomicrobial isolate from pasture soil.</title>
        <authorList>
            <person name="Kant R."/>
            <person name="van Passel M.W."/>
            <person name="Sangwan P."/>
            <person name="Palva A."/>
            <person name="Lucas S."/>
            <person name="Copeland A."/>
            <person name="Lapidus A."/>
            <person name="Glavina Del Rio T."/>
            <person name="Dalin E."/>
            <person name="Tice H."/>
            <person name="Bruce D."/>
            <person name="Goodwin L."/>
            <person name="Pitluck S."/>
            <person name="Chertkov O."/>
            <person name="Larimer F.W."/>
            <person name="Land M.L."/>
            <person name="Hauser L."/>
            <person name="Brettin T.S."/>
            <person name="Detter J.C."/>
            <person name="Han S."/>
            <person name="de Vos W.M."/>
            <person name="Janssen P.H."/>
            <person name="Smidt H."/>
        </authorList>
    </citation>
    <scope>NUCLEOTIDE SEQUENCE [LARGE SCALE GENOMIC DNA]</scope>
    <source>
        <strain evidence="9 10">Ellin514</strain>
    </source>
</reference>
<dbReference type="AlphaFoldDB" id="B9X9N0"/>
<dbReference type="PROSITE" id="PS50850">
    <property type="entry name" value="MFS"/>
    <property type="match status" value="1"/>
</dbReference>
<evidence type="ECO:0000313" key="9">
    <source>
        <dbReference type="EMBL" id="EEF63274.1"/>
    </source>
</evidence>
<organism evidence="9 10">
    <name type="scientific">Pedosphaera parvula (strain Ellin514)</name>
    <dbReference type="NCBI Taxonomy" id="320771"/>
    <lineage>
        <taxon>Bacteria</taxon>
        <taxon>Pseudomonadati</taxon>
        <taxon>Verrucomicrobiota</taxon>
        <taxon>Pedosphaerae</taxon>
        <taxon>Pedosphaerales</taxon>
        <taxon>Pedosphaeraceae</taxon>
        <taxon>Pedosphaera</taxon>
    </lineage>
</organism>
<feature type="transmembrane region" description="Helical" evidence="7">
    <location>
        <begin position="274"/>
        <end position="292"/>
    </location>
</feature>
<name>B9X9N0_PEDPL</name>
<keyword evidence="3" id="KW-1003">Cell membrane</keyword>
<feature type="transmembrane region" description="Helical" evidence="7">
    <location>
        <begin position="122"/>
        <end position="138"/>
    </location>
</feature>
<feature type="transmembrane region" description="Helical" evidence="7">
    <location>
        <begin position="159"/>
        <end position="182"/>
    </location>
</feature>
<evidence type="ECO:0000256" key="2">
    <source>
        <dbReference type="ARBA" id="ARBA00022448"/>
    </source>
</evidence>
<feature type="transmembrane region" description="Helical" evidence="7">
    <location>
        <begin position="96"/>
        <end position="116"/>
    </location>
</feature>
<feature type="transmembrane region" description="Helical" evidence="7">
    <location>
        <begin position="188"/>
        <end position="208"/>
    </location>
</feature>
<keyword evidence="6 7" id="KW-0472">Membrane</keyword>
<evidence type="ECO:0000256" key="5">
    <source>
        <dbReference type="ARBA" id="ARBA00022989"/>
    </source>
</evidence>
<dbReference type="PANTHER" id="PTHR23513">
    <property type="entry name" value="INTEGRAL MEMBRANE EFFLUX PROTEIN-RELATED"/>
    <property type="match status" value="1"/>
</dbReference>
<comment type="caution">
    <text evidence="9">The sequence shown here is derived from an EMBL/GenBank/DDBJ whole genome shotgun (WGS) entry which is preliminary data.</text>
</comment>
<dbReference type="OrthoDB" id="9775268at2"/>
<dbReference type="RefSeq" id="WP_007412581.1">
    <property type="nucleotide sequence ID" value="NZ_ABOX02000001.1"/>
</dbReference>
<dbReference type="Pfam" id="PF05977">
    <property type="entry name" value="MFS_3"/>
    <property type="match status" value="1"/>
</dbReference>
<keyword evidence="4 7" id="KW-0812">Transmembrane</keyword>
<sequence>MSGSERSTESREARDSGRAESPYAVLQNRDFLLYLIGRFIASFGQQMLGVTVAWEIYERTDSYAALGTVGVVQMVPMFLFTFPAGHVADNYNRKRIILWAQLGFAISCLGLTFVSAFSAPVLWMYCCLFIMGVARTYLWPASASFMPQLVPRNQFSKAVTWNSGSFQISAVAGPAIGGLLISLAHSPVLVYSIVAATSSICFVLIALVKTHHAVASRERMSLKGLVVGLKFVYRTKIVLGSITLDLFAVLLGGATAMLPVYARDILHAGPRGLGILQAALPLGSLLMALILVHRPPLQKAGPTLLWAVVGFGLTTIAFGFSRSFWLSFLMLFLCGVTDYISVVVRHTLVQLLTPDEMRGRVSAVNSLFIGTSNQMGEAESGFVATLTGPVFAVVSGGIGTIIVVALAAIWWPEIRKYGRLDS</sequence>
<proteinExistence type="predicted"/>
<dbReference type="EMBL" id="ABOX02000001">
    <property type="protein sequence ID" value="EEF63274.1"/>
    <property type="molecule type" value="Genomic_DNA"/>
</dbReference>
<keyword evidence="10" id="KW-1185">Reference proteome</keyword>
<dbReference type="InterPro" id="IPR020846">
    <property type="entry name" value="MFS_dom"/>
</dbReference>
<evidence type="ECO:0000256" key="1">
    <source>
        <dbReference type="ARBA" id="ARBA00004651"/>
    </source>
</evidence>
<dbReference type="SUPFAM" id="SSF103473">
    <property type="entry name" value="MFS general substrate transporter"/>
    <property type="match status" value="1"/>
</dbReference>
<keyword evidence="2" id="KW-0813">Transport</keyword>
<evidence type="ECO:0000256" key="6">
    <source>
        <dbReference type="ARBA" id="ARBA00023136"/>
    </source>
</evidence>
<feature type="transmembrane region" description="Helical" evidence="7">
    <location>
        <begin position="237"/>
        <end position="262"/>
    </location>
</feature>
<feature type="transmembrane region" description="Helical" evidence="7">
    <location>
        <begin position="304"/>
        <end position="325"/>
    </location>
</feature>
<evidence type="ECO:0000256" key="3">
    <source>
        <dbReference type="ARBA" id="ARBA00022475"/>
    </source>
</evidence>
<dbReference type="Proteomes" id="UP000003688">
    <property type="component" value="Unassembled WGS sequence"/>
</dbReference>
<dbReference type="Gene3D" id="1.20.1250.20">
    <property type="entry name" value="MFS general substrate transporter like domains"/>
    <property type="match status" value="1"/>
</dbReference>
<accession>B9X9N0</accession>
<evidence type="ECO:0000259" key="8">
    <source>
        <dbReference type="PROSITE" id="PS50850"/>
    </source>
</evidence>
<evidence type="ECO:0000313" key="10">
    <source>
        <dbReference type="Proteomes" id="UP000003688"/>
    </source>
</evidence>
<dbReference type="CDD" id="cd06173">
    <property type="entry name" value="MFS_MefA_like"/>
    <property type="match status" value="1"/>
</dbReference>
<dbReference type="PANTHER" id="PTHR23513:SF9">
    <property type="entry name" value="ENTEROBACTIN EXPORTER ENTS"/>
    <property type="match status" value="1"/>
</dbReference>
<evidence type="ECO:0000256" key="4">
    <source>
        <dbReference type="ARBA" id="ARBA00022692"/>
    </source>
</evidence>
<feature type="transmembrane region" description="Helical" evidence="7">
    <location>
        <begin position="63"/>
        <end position="84"/>
    </location>
</feature>
<feature type="transmembrane region" description="Helical" evidence="7">
    <location>
        <begin position="390"/>
        <end position="411"/>
    </location>
</feature>
<dbReference type="STRING" id="320771.Cflav_PD5909"/>
<dbReference type="GO" id="GO:0005886">
    <property type="term" value="C:plasma membrane"/>
    <property type="evidence" value="ECO:0007669"/>
    <property type="project" value="UniProtKB-SubCell"/>
</dbReference>
<evidence type="ECO:0000256" key="7">
    <source>
        <dbReference type="SAM" id="Phobius"/>
    </source>
</evidence>